<dbReference type="Gene3D" id="3.10.100.10">
    <property type="entry name" value="Mannose-Binding Protein A, subunit A"/>
    <property type="match status" value="2"/>
</dbReference>
<evidence type="ECO:0000259" key="1">
    <source>
        <dbReference type="PROSITE" id="PS50041"/>
    </source>
</evidence>
<dbReference type="CDD" id="cd00037">
    <property type="entry name" value="CLECT"/>
    <property type="match status" value="1"/>
</dbReference>
<dbReference type="PANTHER" id="PTHR22803">
    <property type="entry name" value="MANNOSE, PHOSPHOLIPASE, LECTIN RECEPTOR RELATED"/>
    <property type="match status" value="1"/>
</dbReference>
<dbReference type="InterPro" id="IPR050111">
    <property type="entry name" value="C-type_lectin/snaclec_domain"/>
</dbReference>
<dbReference type="SUPFAM" id="SSF56436">
    <property type="entry name" value="C-type lectin-like"/>
    <property type="match status" value="2"/>
</dbReference>
<dbReference type="InterPro" id="IPR001304">
    <property type="entry name" value="C-type_lectin-like"/>
</dbReference>
<dbReference type="Proteomes" id="UP000494106">
    <property type="component" value="Unassembled WGS sequence"/>
</dbReference>
<gene>
    <name evidence="2" type="ORF">APLA_LOCUS1377</name>
</gene>
<accession>A0A8S0YUC3</accession>
<feature type="domain" description="C-type lectin" evidence="1">
    <location>
        <begin position="19"/>
        <end position="56"/>
    </location>
</feature>
<dbReference type="SMART" id="SM00034">
    <property type="entry name" value="CLECT"/>
    <property type="match status" value="1"/>
</dbReference>
<proteinExistence type="predicted"/>
<dbReference type="InterPro" id="IPR016187">
    <property type="entry name" value="CTDL_fold"/>
</dbReference>
<comment type="caution">
    <text evidence="2">The sequence shown here is derived from an EMBL/GenBank/DDBJ whole genome shotgun (WGS) entry which is preliminary data.</text>
</comment>
<dbReference type="EMBL" id="CADEBC010000123">
    <property type="protein sequence ID" value="CAB3222949.1"/>
    <property type="molecule type" value="Genomic_DNA"/>
</dbReference>
<protein>
    <recommendedName>
        <fullName evidence="1">C-type lectin domain-containing protein</fullName>
    </recommendedName>
</protein>
<dbReference type="PROSITE" id="PS50041">
    <property type="entry name" value="C_TYPE_LECTIN_2"/>
    <property type="match status" value="2"/>
</dbReference>
<dbReference type="Pfam" id="PF00059">
    <property type="entry name" value="Lectin_C"/>
    <property type="match status" value="2"/>
</dbReference>
<keyword evidence="3" id="KW-1185">Reference proteome</keyword>
<evidence type="ECO:0000313" key="3">
    <source>
        <dbReference type="Proteomes" id="UP000494106"/>
    </source>
</evidence>
<name>A0A8S0YUC3_ARCPL</name>
<sequence length="256" mass="29319">MPALYYFVGVPLEKIQHEWAQNEPDNKNNAESCLALHSDGRMSDERCDEPRPYICYRPHSDVEANVCGTPDPEYHFESRTNKCYKFHTSPRTFKRANFACQAEGGYLVIINSEVEAQVIRDIWIKYPAVVMIGPFWKDVAYVGMYNWDESEDWTTIHGQWLQEAGYAKFSPGEPNNSTTGEYCGAVYRNGMFDDLYCEQDYAFICEKEPSYPPVCDSDSPRPFEPAICHNGVGQAQIQPDNQMNEIMKTQTSNVVI</sequence>
<dbReference type="OrthoDB" id="7357196at2759"/>
<feature type="domain" description="C-type lectin" evidence="1">
    <location>
        <begin position="79"/>
        <end position="206"/>
    </location>
</feature>
<organism evidence="2 3">
    <name type="scientific">Arctia plantaginis</name>
    <name type="common">Wood tiger moth</name>
    <name type="synonym">Phalaena plantaginis</name>
    <dbReference type="NCBI Taxonomy" id="874455"/>
    <lineage>
        <taxon>Eukaryota</taxon>
        <taxon>Metazoa</taxon>
        <taxon>Ecdysozoa</taxon>
        <taxon>Arthropoda</taxon>
        <taxon>Hexapoda</taxon>
        <taxon>Insecta</taxon>
        <taxon>Pterygota</taxon>
        <taxon>Neoptera</taxon>
        <taxon>Endopterygota</taxon>
        <taxon>Lepidoptera</taxon>
        <taxon>Glossata</taxon>
        <taxon>Ditrysia</taxon>
        <taxon>Noctuoidea</taxon>
        <taxon>Erebidae</taxon>
        <taxon>Arctiinae</taxon>
        <taxon>Arctia</taxon>
    </lineage>
</organism>
<reference evidence="2 3" key="1">
    <citation type="submission" date="2020-04" db="EMBL/GenBank/DDBJ databases">
        <authorList>
            <person name="Wallbank WR R."/>
            <person name="Pardo Diaz C."/>
            <person name="Kozak K."/>
            <person name="Martin S."/>
            <person name="Jiggins C."/>
            <person name="Moest M."/>
            <person name="Warren A I."/>
            <person name="Byers J.R.P. K."/>
            <person name="Montejo-Kovacevich G."/>
            <person name="Yen C E."/>
        </authorList>
    </citation>
    <scope>NUCLEOTIDE SEQUENCE [LARGE SCALE GENOMIC DNA]</scope>
</reference>
<dbReference type="InterPro" id="IPR016186">
    <property type="entry name" value="C-type_lectin-like/link_sf"/>
</dbReference>
<evidence type="ECO:0000313" key="2">
    <source>
        <dbReference type="EMBL" id="CAB3222949.1"/>
    </source>
</evidence>
<dbReference type="AlphaFoldDB" id="A0A8S0YUC3"/>